<dbReference type="AlphaFoldDB" id="A0A081CDT2"/>
<dbReference type="HOGENOM" id="CLU_1587213_0_0_1"/>
<name>A0A081CDT2_PSEA2</name>
<dbReference type="PANTHER" id="PTHR28052:SF1">
    <property type="entry name" value="UPF0545 PROTEIN C22ORF39"/>
    <property type="match status" value="1"/>
</dbReference>
<keyword evidence="2" id="KW-1185">Reference proteome</keyword>
<dbReference type="Proteomes" id="UP000053758">
    <property type="component" value="Unassembled WGS sequence"/>
</dbReference>
<protein>
    <submittedName>
        <fullName evidence="1">Uncharacterized protein</fullName>
    </submittedName>
</protein>
<reference evidence="1" key="1">
    <citation type="submission" date="2014-07" db="EMBL/GenBank/DDBJ databases">
        <title>Draft genome sequence of the yeast Pseudozyma antarctica JCM 10317 known as a producer of lipase B which used in a wide range of industrial applications.</title>
        <authorList>
            <person name="Morita T."/>
            <person name="Saika A."/>
            <person name="Koike H."/>
        </authorList>
    </citation>
    <scope>NUCLEOTIDE SEQUENCE</scope>
    <source>
        <strain evidence="1">JCM 10317</strain>
    </source>
</reference>
<dbReference type="GeneID" id="26303888"/>
<accession>A0A081CDT2</accession>
<sequence length="204" mass="22804">MASGSKYEELIAEDVAYHKASTPLEDMPSCTNMFDKWAQCFALGPQIKAVYRYGGLQDCRDKLDDFKFCLTMKGMSPEEKYETWIRRKAEKTASQRLSRESSENVWQIRRDPNAAVKTKGETGTICTFAAGACTRTIWRTRDGDARETRTNAASNPPSIFRPPLLGLTLTRASFPPASFEKKAGWAQWGRLRMGSGSASGALKR</sequence>
<gene>
    <name evidence="1" type="ORF">PAN0_006d3043</name>
</gene>
<dbReference type="Pfam" id="PF11326">
    <property type="entry name" value="PANTS-like"/>
    <property type="match status" value="1"/>
</dbReference>
<evidence type="ECO:0000313" key="2">
    <source>
        <dbReference type="Proteomes" id="UP000053758"/>
    </source>
</evidence>
<dbReference type="RefSeq" id="XP_014657171.1">
    <property type="nucleotide sequence ID" value="XM_014801685.1"/>
</dbReference>
<organism evidence="1">
    <name type="scientific">Pseudozyma antarctica</name>
    <name type="common">Yeast</name>
    <name type="synonym">Candida antarctica</name>
    <dbReference type="NCBI Taxonomy" id="84753"/>
    <lineage>
        <taxon>Eukaryota</taxon>
        <taxon>Fungi</taxon>
        <taxon>Dikarya</taxon>
        <taxon>Basidiomycota</taxon>
        <taxon>Ustilaginomycotina</taxon>
        <taxon>Ustilaginomycetes</taxon>
        <taxon>Ustilaginales</taxon>
        <taxon>Ustilaginaceae</taxon>
        <taxon>Moesziomyces</taxon>
    </lineage>
</organism>
<dbReference type="InterPro" id="IPR021475">
    <property type="entry name" value="Pants/Emi1-like"/>
</dbReference>
<dbReference type="EMBL" id="DF830073">
    <property type="protein sequence ID" value="GAK64828.1"/>
    <property type="molecule type" value="Genomic_DNA"/>
</dbReference>
<dbReference type="PANTHER" id="PTHR28052">
    <property type="entry name" value="UPF0545 PROTEIN C22ORF39"/>
    <property type="match status" value="1"/>
</dbReference>
<evidence type="ECO:0000313" key="1">
    <source>
        <dbReference type="EMBL" id="GAK64828.1"/>
    </source>
</evidence>
<proteinExistence type="predicted"/>